<sequence length="214" mass="22157">MNEQRTRLFGLVAVLGGVLSVLVAVPGRWYGVPQTDSYVFHPDPFSPLWIQRAVIPGLTAVATVCLVAGLLGLVLRDRPVAGRWRRWGGVGAVIGLTFAALSVVGLTYLSTGRGAAEGATADLLSLAAGGIGVLVFVPSLVALVVGYVLTARPYPGYALGAAAILTPYFSYIGLENVGGLVATLPVGAAWVAVGIDLWTHPAPVPRPDEESAES</sequence>
<keyword evidence="1" id="KW-0472">Membrane</keyword>
<feature type="transmembrane region" description="Helical" evidence="1">
    <location>
        <begin position="48"/>
        <end position="75"/>
    </location>
</feature>
<dbReference type="Proteomes" id="UP001597119">
    <property type="component" value="Unassembled WGS sequence"/>
</dbReference>
<keyword evidence="1" id="KW-0812">Transmembrane</keyword>
<accession>A0ABD6CB03</accession>
<evidence type="ECO:0000313" key="3">
    <source>
        <dbReference type="Proteomes" id="UP001597119"/>
    </source>
</evidence>
<dbReference type="EMBL" id="JBHUDJ010000003">
    <property type="protein sequence ID" value="MFD1587522.1"/>
    <property type="molecule type" value="Genomic_DNA"/>
</dbReference>
<name>A0ABD6CB03_9EURY</name>
<keyword evidence="3" id="KW-1185">Reference proteome</keyword>
<proteinExistence type="predicted"/>
<feature type="transmembrane region" description="Helical" evidence="1">
    <location>
        <begin position="180"/>
        <end position="198"/>
    </location>
</feature>
<evidence type="ECO:0000313" key="2">
    <source>
        <dbReference type="EMBL" id="MFD1587522.1"/>
    </source>
</evidence>
<gene>
    <name evidence="2" type="ORF">ACFR9U_11045</name>
</gene>
<reference evidence="2 3" key="1">
    <citation type="journal article" date="2019" name="Int. J. Syst. Evol. Microbiol.">
        <title>The Global Catalogue of Microorganisms (GCM) 10K type strain sequencing project: providing services to taxonomists for standard genome sequencing and annotation.</title>
        <authorList>
            <consortium name="The Broad Institute Genomics Platform"/>
            <consortium name="The Broad Institute Genome Sequencing Center for Infectious Disease"/>
            <person name="Wu L."/>
            <person name="Ma J."/>
        </authorList>
    </citation>
    <scope>NUCLEOTIDE SEQUENCE [LARGE SCALE GENOMIC DNA]</scope>
    <source>
        <strain evidence="2 3">CGMCC 1.12125</strain>
    </source>
</reference>
<evidence type="ECO:0000256" key="1">
    <source>
        <dbReference type="SAM" id="Phobius"/>
    </source>
</evidence>
<evidence type="ECO:0008006" key="4">
    <source>
        <dbReference type="Google" id="ProtNLM"/>
    </source>
</evidence>
<dbReference type="AlphaFoldDB" id="A0ABD6CB03"/>
<dbReference type="RefSeq" id="WP_247373180.1">
    <property type="nucleotide sequence ID" value="NZ_JALLGV010000001.1"/>
</dbReference>
<organism evidence="2 3">
    <name type="scientific">Halorientalis brevis</name>
    <dbReference type="NCBI Taxonomy" id="1126241"/>
    <lineage>
        <taxon>Archaea</taxon>
        <taxon>Methanobacteriati</taxon>
        <taxon>Methanobacteriota</taxon>
        <taxon>Stenosarchaea group</taxon>
        <taxon>Halobacteria</taxon>
        <taxon>Halobacteriales</taxon>
        <taxon>Haloarculaceae</taxon>
        <taxon>Halorientalis</taxon>
    </lineage>
</organism>
<feature type="transmembrane region" description="Helical" evidence="1">
    <location>
        <begin position="123"/>
        <end position="149"/>
    </location>
</feature>
<protein>
    <recommendedName>
        <fullName evidence="4">DUF998 domain-containing protein</fullName>
    </recommendedName>
</protein>
<feature type="transmembrane region" description="Helical" evidence="1">
    <location>
        <begin position="87"/>
        <end position="111"/>
    </location>
</feature>
<keyword evidence="1" id="KW-1133">Transmembrane helix</keyword>
<comment type="caution">
    <text evidence="2">The sequence shown here is derived from an EMBL/GenBank/DDBJ whole genome shotgun (WGS) entry which is preliminary data.</text>
</comment>